<dbReference type="InterPro" id="IPR007296">
    <property type="entry name" value="DUF403"/>
</dbReference>
<feature type="domain" description="DUF403" evidence="1">
    <location>
        <begin position="3"/>
        <end position="308"/>
    </location>
</feature>
<dbReference type="Proteomes" id="UP001595897">
    <property type="component" value="Unassembled WGS sequence"/>
</dbReference>
<dbReference type="Pfam" id="PF04168">
    <property type="entry name" value="Alpha-E"/>
    <property type="match status" value="1"/>
</dbReference>
<protein>
    <submittedName>
        <fullName evidence="2">Alpha-E domain-containing protein</fullName>
    </submittedName>
</protein>
<accession>A0ABV9LYS2</accession>
<comment type="caution">
    <text evidence="2">The sequence shown here is derived from an EMBL/GenBank/DDBJ whole genome shotgun (WGS) entry which is preliminary data.</text>
</comment>
<reference evidence="3" key="1">
    <citation type="journal article" date="2019" name="Int. J. Syst. Evol. Microbiol.">
        <title>The Global Catalogue of Microorganisms (GCM) 10K type strain sequencing project: providing services to taxonomists for standard genome sequencing and annotation.</title>
        <authorList>
            <consortium name="The Broad Institute Genomics Platform"/>
            <consortium name="The Broad Institute Genome Sequencing Center for Infectious Disease"/>
            <person name="Wu L."/>
            <person name="Ma J."/>
        </authorList>
    </citation>
    <scope>NUCLEOTIDE SEQUENCE [LARGE SCALE GENOMIC DNA]</scope>
    <source>
        <strain evidence="3">KACC 12507</strain>
    </source>
</reference>
<gene>
    <name evidence="2" type="ORF">ACFO4O_13295</name>
</gene>
<evidence type="ECO:0000259" key="1">
    <source>
        <dbReference type="Pfam" id="PF04168"/>
    </source>
</evidence>
<sequence>MNMLSRVASNIYWMARYLERAENTARLINVNSHLLLDLPARVKLGWEPIVDILSFRSTFYDKHEVADEHNVVSFILTDFDNPGSIVSSLSAARENARTVKEILPAEAWEQINELYLYITENDNLAFGRRTRYDFLKRIIQANQSITGLLTGTMTHDDGYAFLRIGRNLERADMSTRIIDVRSASLLPDIDDESSAFSNIQWMSVLKSMSAYQMYRREVRVRINRQDVLAFLLCESRFPRSLLHSLEQIEYSLSELPHNKAPVDKTRQLRSYLLNANPAKLKQDKLHEFIDDIQVGLIEIDSSLNDTYL</sequence>
<dbReference type="RefSeq" id="WP_382409304.1">
    <property type="nucleotide sequence ID" value="NZ_JBHSGU010000005.1"/>
</dbReference>
<name>A0ABV9LYS2_9ALTE</name>
<organism evidence="2 3">
    <name type="scientific">Glaciecola siphonariae</name>
    <dbReference type="NCBI Taxonomy" id="521012"/>
    <lineage>
        <taxon>Bacteria</taxon>
        <taxon>Pseudomonadati</taxon>
        <taxon>Pseudomonadota</taxon>
        <taxon>Gammaproteobacteria</taxon>
        <taxon>Alteromonadales</taxon>
        <taxon>Alteromonadaceae</taxon>
        <taxon>Glaciecola</taxon>
    </lineage>
</organism>
<dbReference type="InterPro" id="IPR051680">
    <property type="entry name" value="ATP-dep_Glu-Cys_Ligase-2"/>
</dbReference>
<keyword evidence="3" id="KW-1185">Reference proteome</keyword>
<dbReference type="EMBL" id="JBHSGU010000005">
    <property type="protein sequence ID" value="MFC4701143.1"/>
    <property type="molecule type" value="Genomic_DNA"/>
</dbReference>
<proteinExistence type="predicted"/>
<dbReference type="PANTHER" id="PTHR34595:SF7">
    <property type="entry name" value="SLL1039 PROTEIN"/>
    <property type="match status" value="1"/>
</dbReference>
<evidence type="ECO:0000313" key="3">
    <source>
        <dbReference type="Proteomes" id="UP001595897"/>
    </source>
</evidence>
<evidence type="ECO:0000313" key="2">
    <source>
        <dbReference type="EMBL" id="MFC4701143.1"/>
    </source>
</evidence>
<dbReference type="PANTHER" id="PTHR34595">
    <property type="entry name" value="BLR5612 PROTEIN"/>
    <property type="match status" value="1"/>
</dbReference>